<name>A0A6A6B826_9PEZI</name>
<reference evidence="2" key="1">
    <citation type="journal article" date="2020" name="Stud. Mycol.">
        <title>101 Dothideomycetes genomes: a test case for predicting lifestyles and emergence of pathogens.</title>
        <authorList>
            <person name="Haridas S."/>
            <person name="Albert R."/>
            <person name="Binder M."/>
            <person name="Bloem J."/>
            <person name="Labutti K."/>
            <person name="Salamov A."/>
            <person name="Andreopoulos B."/>
            <person name="Baker S."/>
            <person name="Barry K."/>
            <person name="Bills G."/>
            <person name="Bluhm B."/>
            <person name="Cannon C."/>
            <person name="Castanera R."/>
            <person name="Culley D."/>
            <person name="Daum C."/>
            <person name="Ezra D."/>
            <person name="Gonzalez J."/>
            <person name="Henrissat B."/>
            <person name="Kuo A."/>
            <person name="Liang C."/>
            <person name="Lipzen A."/>
            <person name="Lutzoni F."/>
            <person name="Magnuson J."/>
            <person name="Mondo S."/>
            <person name="Nolan M."/>
            <person name="Ohm R."/>
            <person name="Pangilinan J."/>
            <person name="Park H.-J."/>
            <person name="Ramirez L."/>
            <person name="Alfaro M."/>
            <person name="Sun H."/>
            <person name="Tritt A."/>
            <person name="Yoshinaga Y."/>
            <person name="Zwiers L.-H."/>
            <person name="Turgeon B."/>
            <person name="Goodwin S."/>
            <person name="Spatafora J."/>
            <person name="Crous P."/>
            <person name="Grigoriev I."/>
        </authorList>
    </citation>
    <scope>NUCLEOTIDE SEQUENCE</scope>
    <source>
        <strain evidence="2">CBS 121167</strain>
    </source>
</reference>
<keyword evidence="1" id="KW-1133">Transmembrane helix</keyword>
<dbReference type="GeneID" id="54304620"/>
<dbReference type="Proteomes" id="UP000799438">
    <property type="component" value="Unassembled WGS sequence"/>
</dbReference>
<keyword evidence="1" id="KW-0472">Membrane</keyword>
<sequence length="97" mass="10515">MLLLLGAHLHLPSTPPHPIYLGGSVFPSSLEVGTSGSGPVWRCVFFHCFSGCLDLSLFGGAVFCLLWFVLLALRCAALRRLFHVGSRRRHGVGIPSQ</sequence>
<evidence type="ECO:0000313" key="3">
    <source>
        <dbReference type="Proteomes" id="UP000799438"/>
    </source>
</evidence>
<feature type="transmembrane region" description="Helical" evidence="1">
    <location>
        <begin position="44"/>
        <end position="73"/>
    </location>
</feature>
<proteinExistence type="predicted"/>
<dbReference type="EMBL" id="ML995493">
    <property type="protein sequence ID" value="KAF2139415.1"/>
    <property type="molecule type" value="Genomic_DNA"/>
</dbReference>
<keyword evidence="1" id="KW-0812">Transmembrane</keyword>
<accession>A0A6A6B826</accession>
<dbReference type="AlphaFoldDB" id="A0A6A6B826"/>
<organism evidence="2 3">
    <name type="scientific">Aplosporella prunicola CBS 121167</name>
    <dbReference type="NCBI Taxonomy" id="1176127"/>
    <lineage>
        <taxon>Eukaryota</taxon>
        <taxon>Fungi</taxon>
        <taxon>Dikarya</taxon>
        <taxon>Ascomycota</taxon>
        <taxon>Pezizomycotina</taxon>
        <taxon>Dothideomycetes</taxon>
        <taxon>Dothideomycetes incertae sedis</taxon>
        <taxon>Botryosphaeriales</taxon>
        <taxon>Aplosporellaceae</taxon>
        <taxon>Aplosporella</taxon>
    </lineage>
</organism>
<gene>
    <name evidence="2" type="ORF">K452DRAFT_77167</name>
</gene>
<dbReference type="RefSeq" id="XP_033395128.1">
    <property type="nucleotide sequence ID" value="XM_033547113.1"/>
</dbReference>
<evidence type="ECO:0000313" key="2">
    <source>
        <dbReference type="EMBL" id="KAF2139415.1"/>
    </source>
</evidence>
<protein>
    <submittedName>
        <fullName evidence="2">Uncharacterized protein</fullName>
    </submittedName>
</protein>
<evidence type="ECO:0000256" key="1">
    <source>
        <dbReference type="SAM" id="Phobius"/>
    </source>
</evidence>
<keyword evidence="3" id="KW-1185">Reference proteome</keyword>